<dbReference type="PANTHER" id="PTHR24103">
    <property type="entry name" value="E3 UBIQUITIN-PROTEIN LIGASE TRIM"/>
    <property type="match status" value="1"/>
</dbReference>
<dbReference type="InterPro" id="IPR043136">
    <property type="entry name" value="B30.2/SPRY_sf"/>
</dbReference>
<dbReference type="SMART" id="SM00336">
    <property type="entry name" value="BBOX"/>
    <property type="match status" value="1"/>
</dbReference>
<dbReference type="Pfam" id="PF13445">
    <property type="entry name" value="zf-RING_UBOX"/>
    <property type="match status" value="1"/>
</dbReference>
<dbReference type="Pfam" id="PF00622">
    <property type="entry name" value="SPRY"/>
    <property type="match status" value="1"/>
</dbReference>
<gene>
    <name evidence="9" type="ORF">OJAV_G00038800</name>
</gene>
<protein>
    <recommendedName>
        <fullName evidence="11">RING-type E3 ubiquitin transferase</fullName>
    </recommendedName>
</protein>
<dbReference type="PROSITE" id="PS00518">
    <property type="entry name" value="ZF_RING_1"/>
    <property type="match status" value="1"/>
</dbReference>
<dbReference type="InterPro" id="IPR000315">
    <property type="entry name" value="Znf_B-box"/>
</dbReference>
<dbReference type="SMART" id="SM00589">
    <property type="entry name" value="PRY"/>
    <property type="match status" value="1"/>
</dbReference>
<dbReference type="GO" id="GO:0016567">
    <property type="term" value="P:protein ubiquitination"/>
    <property type="evidence" value="ECO:0007669"/>
    <property type="project" value="InterPro"/>
</dbReference>
<reference evidence="9 10" key="1">
    <citation type="submission" date="2018-11" db="EMBL/GenBank/DDBJ databases">
        <authorList>
            <person name="Lopez-Roques C."/>
            <person name="Donnadieu C."/>
            <person name="Bouchez O."/>
            <person name="Klopp C."/>
            <person name="Cabau C."/>
            <person name="Zahm M."/>
        </authorList>
    </citation>
    <scope>NUCLEOTIDE SEQUENCE [LARGE SCALE GENOMIC DNA]</scope>
    <source>
        <strain evidence="9">RS831</strain>
        <tissue evidence="9">Whole body</tissue>
    </source>
</reference>
<reference evidence="9 10" key="2">
    <citation type="submission" date="2019-01" db="EMBL/GenBank/DDBJ databases">
        <title>A chromosome length genome reference of the Java medaka (oryzias javanicus).</title>
        <authorList>
            <person name="Herpin A."/>
            <person name="Takehana Y."/>
            <person name="Naruse K."/>
            <person name="Ansai S."/>
            <person name="Kawaguchi M."/>
        </authorList>
    </citation>
    <scope>NUCLEOTIDE SEQUENCE [LARGE SCALE GENOMIC DNA]</scope>
    <source>
        <strain evidence="9">RS831</strain>
        <tissue evidence="9">Whole body</tissue>
    </source>
</reference>
<accession>A0A3S2N2P8</accession>
<proteinExistence type="predicted"/>
<keyword evidence="1" id="KW-0479">Metal-binding</keyword>
<dbReference type="SUPFAM" id="SSF57850">
    <property type="entry name" value="RING/U-box"/>
    <property type="match status" value="1"/>
</dbReference>
<dbReference type="SMART" id="SM00184">
    <property type="entry name" value="RING"/>
    <property type="match status" value="1"/>
</dbReference>
<evidence type="ECO:0000259" key="8">
    <source>
        <dbReference type="PROSITE" id="PS50188"/>
    </source>
</evidence>
<evidence type="ECO:0000256" key="3">
    <source>
        <dbReference type="ARBA" id="ARBA00022833"/>
    </source>
</evidence>
<dbReference type="AlphaFoldDB" id="A0A3S2N2P8"/>
<dbReference type="PRINTS" id="PR01407">
    <property type="entry name" value="BUTYPHLNCDUF"/>
</dbReference>
<feature type="domain" description="RING-type" evidence="6">
    <location>
        <begin position="11"/>
        <end position="51"/>
    </location>
</feature>
<dbReference type="InterPro" id="IPR013320">
    <property type="entry name" value="ConA-like_dom_sf"/>
</dbReference>
<keyword evidence="10" id="KW-1185">Reference proteome</keyword>
<evidence type="ECO:0000256" key="2">
    <source>
        <dbReference type="ARBA" id="ARBA00022771"/>
    </source>
</evidence>
<keyword evidence="3" id="KW-0862">Zinc</keyword>
<dbReference type="OrthoDB" id="6105938at2759"/>
<feature type="coiled-coil region" evidence="5">
    <location>
        <begin position="155"/>
        <end position="212"/>
    </location>
</feature>
<dbReference type="InterPro" id="IPR050143">
    <property type="entry name" value="TRIM/RBCC"/>
</dbReference>
<dbReference type="InterPro" id="IPR027370">
    <property type="entry name" value="Znf-RING_euk"/>
</dbReference>
<dbReference type="PROSITE" id="PS50188">
    <property type="entry name" value="B302_SPRY"/>
    <property type="match status" value="1"/>
</dbReference>
<dbReference type="SMART" id="SM00504">
    <property type="entry name" value="Ubox"/>
    <property type="match status" value="1"/>
</dbReference>
<evidence type="ECO:0000256" key="5">
    <source>
        <dbReference type="SAM" id="Coils"/>
    </source>
</evidence>
<dbReference type="GO" id="GO:0004842">
    <property type="term" value="F:ubiquitin-protein transferase activity"/>
    <property type="evidence" value="ECO:0007669"/>
    <property type="project" value="InterPro"/>
</dbReference>
<dbReference type="OMA" id="WAVWFSK"/>
<keyword evidence="2 4" id="KW-0863">Zinc-finger</keyword>
<dbReference type="InterPro" id="IPR003879">
    <property type="entry name" value="Butyrophylin_SPRY"/>
</dbReference>
<keyword evidence="5" id="KW-0175">Coiled coil</keyword>
<evidence type="ECO:0000313" key="9">
    <source>
        <dbReference type="EMBL" id="RVE72508.1"/>
    </source>
</evidence>
<dbReference type="Gene3D" id="3.30.40.10">
    <property type="entry name" value="Zinc/RING finger domain, C3HC4 (zinc finger)"/>
    <property type="match status" value="1"/>
</dbReference>
<dbReference type="Proteomes" id="UP000283210">
    <property type="component" value="Chromosome 5"/>
</dbReference>
<dbReference type="InterPro" id="IPR001870">
    <property type="entry name" value="B30.2/SPRY"/>
</dbReference>
<dbReference type="InterPro" id="IPR006574">
    <property type="entry name" value="PRY"/>
</dbReference>
<sequence length="483" mass="54564">MAPGLEEELTCPVCRDIFEDPVFLPCSHSFCRDCLKRWWKKKQVLKCPVCKNACGSKRPPCNLALKNACEAFLLERAEPEHLCGLHSESLKLFCLDHQEPICLICRDSDAHRSHRFRPISEAALDLREELRKSLEPLQDHLKLLVQVKGSFDHAAEHVQLQAQQAEARIKEQFQELHLFLQEEEEARIDALREEEEQKVQALSHKTEGLRKEIAALSDVIWSAEEELTAADLSFIQNQKTVVERVQRCHLLDVPRLLSGALMDAAKHVGNLSFRVWTKMKEMVSFSPVILDPNTAEAGLLLSEDLTSVRRGPRQELPENPERLDFHGMVLGSEGFCSGTHSWSVAVGRSRAWFVGVAAESFRRKGPTDLSGGVWAVAFSKGNYISISPRDPSPLHPERKLKNISVHLDWGRGRLTFTDPQTQAHIQEFTLGHTEALFPLFYTGSDLPLRISLSPCADEDQEECDALLDNEDVVDDEDKNEEGI</sequence>
<evidence type="ECO:0008006" key="11">
    <source>
        <dbReference type="Google" id="ProtNLM"/>
    </source>
</evidence>
<dbReference type="InterPro" id="IPR003613">
    <property type="entry name" value="Ubox_domain"/>
</dbReference>
<dbReference type="Pfam" id="PF13765">
    <property type="entry name" value="PRY"/>
    <property type="match status" value="1"/>
</dbReference>
<feature type="domain" description="B box-type" evidence="7">
    <location>
        <begin position="78"/>
        <end position="119"/>
    </location>
</feature>
<evidence type="ECO:0000256" key="1">
    <source>
        <dbReference type="ARBA" id="ARBA00022723"/>
    </source>
</evidence>
<name>A0A3S2N2P8_ORYJA</name>
<evidence type="ECO:0000256" key="4">
    <source>
        <dbReference type="PROSITE-ProRule" id="PRU00024"/>
    </source>
</evidence>
<dbReference type="Gene3D" id="2.60.120.920">
    <property type="match status" value="1"/>
</dbReference>
<evidence type="ECO:0000259" key="6">
    <source>
        <dbReference type="PROSITE" id="PS50089"/>
    </source>
</evidence>
<dbReference type="InterPro" id="IPR017907">
    <property type="entry name" value="Znf_RING_CS"/>
</dbReference>
<evidence type="ECO:0000313" key="10">
    <source>
        <dbReference type="Proteomes" id="UP000283210"/>
    </source>
</evidence>
<organism evidence="9 10">
    <name type="scientific">Oryzias javanicus</name>
    <name type="common">Javanese ricefish</name>
    <name type="synonym">Aplocheilus javanicus</name>
    <dbReference type="NCBI Taxonomy" id="123683"/>
    <lineage>
        <taxon>Eukaryota</taxon>
        <taxon>Metazoa</taxon>
        <taxon>Chordata</taxon>
        <taxon>Craniata</taxon>
        <taxon>Vertebrata</taxon>
        <taxon>Euteleostomi</taxon>
        <taxon>Actinopterygii</taxon>
        <taxon>Neopterygii</taxon>
        <taxon>Teleostei</taxon>
        <taxon>Neoteleostei</taxon>
        <taxon>Acanthomorphata</taxon>
        <taxon>Ovalentaria</taxon>
        <taxon>Atherinomorphae</taxon>
        <taxon>Beloniformes</taxon>
        <taxon>Adrianichthyidae</taxon>
        <taxon>Oryziinae</taxon>
        <taxon>Oryzias</taxon>
    </lineage>
</organism>
<dbReference type="InterPro" id="IPR003877">
    <property type="entry name" value="SPRY_dom"/>
</dbReference>
<dbReference type="Gene3D" id="3.30.160.60">
    <property type="entry name" value="Classic Zinc Finger"/>
    <property type="match status" value="1"/>
</dbReference>
<feature type="domain" description="B30.2/SPRY" evidence="8">
    <location>
        <begin position="268"/>
        <end position="457"/>
    </location>
</feature>
<dbReference type="GO" id="GO:0008270">
    <property type="term" value="F:zinc ion binding"/>
    <property type="evidence" value="ECO:0007669"/>
    <property type="project" value="UniProtKB-KW"/>
</dbReference>
<dbReference type="Pfam" id="PF00643">
    <property type="entry name" value="zf-B_box"/>
    <property type="match status" value="1"/>
</dbReference>
<dbReference type="SUPFAM" id="SSF57845">
    <property type="entry name" value="B-box zinc-binding domain"/>
    <property type="match status" value="1"/>
</dbReference>
<evidence type="ECO:0000259" key="7">
    <source>
        <dbReference type="PROSITE" id="PS50119"/>
    </source>
</evidence>
<dbReference type="InterPro" id="IPR001841">
    <property type="entry name" value="Znf_RING"/>
</dbReference>
<dbReference type="EMBL" id="CM012441">
    <property type="protein sequence ID" value="RVE72508.1"/>
    <property type="molecule type" value="Genomic_DNA"/>
</dbReference>
<dbReference type="InterPro" id="IPR013083">
    <property type="entry name" value="Znf_RING/FYVE/PHD"/>
</dbReference>
<dbReference type="PROSITE" id="PS50119">
    <property type="entry name" value="ZF_BBOX"/>
    <property type="match status" value="1"/>
</dbReference>
<dbReference type="PROSITE" id="PS50089">
    <property type="entry name" value="ZF_RING_2"/>
    <property type="match status" value="1"/>
</dbReference>
<dbReference type="SUPFAM" id="SSF49899">
    <property type="entry name" value="Concanavalin A-like lectins/glucanases"/>
    <property type="match status" value="1"/>
</dbReference>